<dbReference type="PIRSF" id="PIRSF005700">
    <property type="entry name" value="PepC"/>
    <property type="match status" value="1"/>
</dbReference>
<dbReference type="Pfam" id="PF03051">
    <property type="entry name" value="Peptidase_C1_2"/>
    <property type="match status" value="1"/>
</dbReference>
<comment type="caution">
    <text evidence="7">The sequence shown here is derived from an EMBL/GenBank/DDBJ whole genome shotgun (WGS) entry which is preliminary data.</text>
</comment>
<dbReference type="SUPFAM" id="SSF54001">
    <property type="entry name" value="Cysteine proteinases"/>
    <property type="match status" value="1"/>
</dbReference>
<dbReference type="Proteomes" id="UP000051638">
    <property type="component" value="Unassembled WGS sequence"/>
</dbReference>
<dbReference type="PANTHER" id="PTHR10363">
    <property type="entry name" value="BLEOMYCIN HYDROLASE"/>
    <property type="match status" value="1"/>
</dbReference>
<keyword evidence="2 5" id="KW-0645">Protease</keyword>
<evidence type="ECO:0000256" key="5">
    <source>
        <dbReference type="PIRNR" id="PIRNR005700"/>
    </source>
</evidence>
<dbReference type="GO" id="GO:0043418">
    <property type="term" value="P:homocysteine catabolic process"/>
    <property type="evidence" value="ECO:0007669"/>
    <property type="project" value="TreeGrafter"/>
</dbReference>
<dbReference type="GO" id="GO:0009636">
    <property type="term" value="P:response to toxic substance"/>
    <property type="evidence" value="ECO:0007669"/>
    <property type="project" value="TreeGrafter"/>
</dbReference>
<dbReference type="PATRIC" id="fig|1423796.3.peg.597"/>
<sequence>MAHEITQKQQAAFKAAFLQQPQATTIQRAVMNNGINAVSEDPDVKTKLTNTFSLSLPTGKATDQKHSGRCWLFATLNTLRHEVATKLQLPDFEFSENYLSFWDRFEKANAFYEFVLATAKKPADSRVVTWLFDSPNDDGGQWDNAAALIKKYGLVPKSVMPETQASANTTEFSQVMGLRLRKDGIKLRQLVAANASQEDLARAKKHMLMVIYRLCATAFGTPVEKFDFTYRDKQQQFHRESGLTPQQFAVKYLPHSLTDYVTVINSPDKPFNQLYTIPLETNVVGGQAVTMLNVDLKTMKALTLAQLKAGEPVWFGNDVLAQMDRKQGLLASRLYDYDTLFGADFQLSKKARLQYRQAIVSHAMTLSGVDLKAEQPQKWRVENSWGEKVGTKGYFVMADDWFDDYVYQVVIKRDLLPPALRTALKATPVQLAPWDSMG</sequence>
<feature type="active site" evidence="6">
    <location>
        <position position="362"/>
    </location>
</feature>
<reference evidence="7 8" key="1">
    <citation type="journal article" date="2015" name="Genome Announc.">
        <title>Expanding the biotechnology potential of lactobacilli through comparative genomics of 213 strains and associated genera.</title>
        <authorList>
            <person name="Sun Z."/>
            <person name="Harris H.M."/>
            <person name="McCann A."/>
            <person name="Guo C."/>
            <person name="Argimon S."/>
            <person name="Zhang W."/>
            <person name="Yang X."/>
            <person name="Jeffery I.B."/>
            <person name="Cooney J.C."/>
            <person name="Kagawa T.F."/>
            <person name="Liu W."/>
            <person name="Song Y."/>
            <person name="Salvetti E."/>
            <person name="Wrobel A."/>
            <person name="Rasinkangas P."/>
            <person name="Parkhill J."/>
            <person name="Rea M.C."/>
            <person name="O'Sullivan O."/>
            <person name="Ritari J."/>
            <person name="Douillard F.P."/>
            <person name="Paul Ross R."/>
            <person name="Yang R."/>
            <person name="Briner A.E."/>
            <person name="Felis G.E."/>
            <person name="de Vos W.M."/>
            <person name="Barrangou R."/>
            <person name="Klaenhammer T.R."/>
            <person name="Caufield P.W."/>
            <person name="Cui Y."/>
            <person name="Zhang H."/>
            <person name="O'Toole P.W."/>
        </authorList>
    </citation>
    <scope>NUCLEOTIDE SEQUENCE [LARGE SCALE GENOMIC DNA]</scope>
    <source>
        <strain evidence="7 8">DSM 20253</strain>
    </source>
</reference>
<accession>A0A0R2D759</accession>
<gene>
    <name evidence="7" type="ORF">FC24_GL000580</name>
</gene>
<dbReference type="GO" id="GO:0006508">
    <property type="term" value="P:proteolysis"/>
    <property type="evidence" value="ECO:0007669"/>
    <property type="project" value="UniProtKB-KW"/>
</dbReference>
<dbReference type="InterPro" id="IPR004134">
    <property type="entry name" value="Peptidase_C1B"/>
</dbReference>
<dbReference type="RefSeq" id="WP_057873402.1">
    <property type="nucleotide sequence ID" value="NZ_AYYI01000020.1"/>
</dbReference>
<keyword evidence="5 7" id="KW-0031">Aminopeptidase</keyword>
<feature type="active site" evidence="6">
    <location>
        <position position="383"/>
    </location>
</feature>
<organism evidence="7 8">
    <name type="scientific">Loigolactobacillus rennini DSM 20253</name>
    <dbReference type="NCBI Taxonomy" id="1423796"/>
    <lineage>
        <taxon>Bacteria</taxon>
        <taxon>Bacillati</taxon>
        <taxon>Bacillota</taxon>
        <taxon>Bacilli</taxon>
        <taxon>Lactobacillales</taxon>
        <taxon>Lactobacillaceae</taxon>
        <taxon>Loigolactobacillus</taxon>
    </lineage>
</organism>
<dbReference type="PANTHER" id="PTHR10363:SF2">
    <property type="entry name" value="BLEOMYCIN HYDROLASE"/>
    <property type="match status" value="1"/>
</dbReference>
<keyword evidence="4 5" id="KW-0788">Thiol protease</keyword>
<proteinExistence type="inferred from homology"/>
<dbReference type="CDD" id="cd00585">
    <property type="entry name" value="Peptidase_C1B"/>
    <property type="match status" value="1"/>
</dbReference>
<dbReference type="STRING" id="1423796.FC24_GL000580"/>
<evidence type="ECO:0000256" key="6">
    <source>
        <dbReference type="PIRSR" id="PIRSR005700-1"/>
    </source>
</evidence>
<name>A0A0R2D759_9LACO</name>
<dbReference type="AlphaFoldDB" id="A0A0R2D759"/>
<keyword evidence="8" id="KW-1185">Reference proteome</keyword>
<dbReference type="OrthoDB" id="1111399at2"/>
<evidence type="ECO:0000256" key="1">
    <source>
        <dbReference type="ARBA" id="ARBA00004496"/>
    </source>
</evidence>
<protein>
    <recommendedName>
        <fullName evidence="5">Aminopeptidase</fullName>
    </recommendedName>
</protein>
<feature type="active site" evidence="6">
    <location>
        <position position="70"/>
    </location>
</feature>
<evidence type="ECO:0000256" key="4">
    <source>
        <dbReference type="ARBA" id="ARBA00022807"/>
    </source>
</evidence>
<evidence type="ECO:0000256" key="2">
    <source>
        <dbReference type="ARBA" id="ARBA00022670"/>
    </source>
</evidence>
<dbReference type="EMBL" id="AYYI01000020">
    <property type="protein sequence ID" value="KRM99218.1"/>
    <property type="molecule type" value="Genomic_DNA"/>
</dbReference>
<evidence type="ECO:0000313" key="7">
    <source>
        <dbReference type="EMBL" id="KRM99218.1"/>
    </source>
</evidence>
<comment type="subcellular location">
    <subcellularLocation>
        <location evidence="1">Cytoplasm</location>
    </subcellularLocation>
</comment>
<dbReference type="InterPro" id="IPR000169">
    <property type="entry name" value="Pept_cys_AS"/>
</dbReference>
<evidence type="ECO:0000313" key="8">
    <source>
        <dbReference type="Proteomes" id="UP000051638"/>
    </source>
</evidence>
<dbReference type="GO" id="GO:0070005">
    <property type="term" value="F:cysteine-type aminopeptidase activity"/>
    <property type="evidence" value="ECO:0007669"/>
    <property type="project" value="InterPro"/>
</dbReference>
<dbReference type="PROSITE" id="PS00139">
    <property type="entry name" value="THIOL_PROTEASE_CYS"/>
    <property type="match status" value="1"/>
</dbReference>
<comment type="similarity">
    <text evidence="5">Belongs to the peptidase C1 family.</text>
</comment>
<evidence type="ECO:0000256" key="3">
    <source>
        <dbReference type="ARBA" id="ARBA00022801"/>
    </source>
</evidence>
<dbReference type="Gene3D" id="3.90.70.10">
    <property type="entry name" value="Cysteine proteinases"/>
    <property type="match status" value="1"/>
</dbReference>
<dbReference type="GO" id="GO:0005737">
    <property type="term" value="C:cytoplasm"/>
    <property type="evidence" value="ECO:0007669"/>
    <property type="project" value="UniProtKB-SubCell"/>
</dbReference>
<dbReference type="InterPro" id="IPR038765">
    <property type="entry name" value="Papain-like_cys_pep_sf"/>
</dbReference>
<keyword evidence="3 5" id="KW-0378">Hydrolase</keyword>